<feature type="region of interest" description="Disordered" evidence="2">
    <location>
        <begin position="450"/>
        <end position="487"/>
    </location>
</feature>
<dbReference type="SUPFAM" id="SSF47027">
    <property type="entry name" value="Acyl-CoA binding protein"/>
    <property type="match status" value="1"/>
</dbReference>
<evidence type="ECO:0000259" key="3">
    <source>
        <dbReference type="PROSITE" id="PS50866"/>
    </source>
</evidence>
<evidence type="ECO:0000313" key="5">
    <source>
        <dbReference type="EMBL" id="CAG5104971.1"/>
    </source>
</evidence>
<dbReference type="PROSITE" id="PS50866">
    <property type="entry name" value="GOLD"/>
    <property type="match status" value="1"/>
</dbReference>
<dbReference type="SUPFAM" id="SSF101576">
    <property type="entry name" value="Supernatant protein factor (SPF), C-terminal domain"/>
    <property type="match status" value="1"/>
</dbReference>
<dbReference type="InterPro" id="IPR009038">
    <property type="entry name" value="GOLD_dom"/>
</dbReference>
<feature type="domain" description="GOLD" evidence="3">
    <location>
        <begin position="385"/>
        <end position="535"/>
    </location>
</feature>
<dbReference type="InterPro" id="IPR000582">
    <property type="entry name" value="Acyl-CoA-binding_protein"/>
</dbReference>
<feature type="compositionally biased region" description="Basic residues" evidence="2">
    <location>
        <begin position="96"/>
        <end position="105"/>
    </location>
</feature>
<dbReference type="InterPro" id="IPR036598">
    <property type="entry name" value="GOLD_dom_sf"/>
</dbReference>
<sequence length="537" mass="62549">MSGSSRSEDSYTGSSYTGSSYTGSRTDSLYSDSLCTEDEAEEIKSEKIVEEKQADTKTQKEESSKNEKSEKKEESKPKEQEEPKEESSNLKDPPRKASKKSRRRSKDKDKQKSTSEPEVGKAGISQPFKWSFTLDEVYRKAIRFYKDKEGRAFNLAYEDKVKIAALTKQVTYGPCASCEKQQEIGYFDWFGKDRQNCWITLGKMSKEEAMTEMIHLVDKSIPVFSPYMVAQQKEKEEKERIRREEEERKRLEEQRRREEEERKRREEEERIRAEEEARKKLEMEKQQEKERAAEADRQKIIAGLNAQTAAQFSQYAAQQHPGDREAQKALIEHLQTQHYEQYMAQLSISDCDKPVPAPVQVPLPSNEVRIEPPSLWTRPQIRELKDQLRKDTESVLTVGRGEVVTVRVPTHEEGAYLFWEFATDSYDLGFGVYFEWSDVTTHQVSIAVNESSDEEYYPDSEEDEEGATHHGDAENGHRRSNRPPTDEIVPVYRRDCHQQVHAGSHQYPGSGVYLLKFDNSYSLWRSKTLYYRVYYTR</sequence>
<evidence type="ECO:0000256" key="1">
    <source>
        <dbReference type="ARBA" id="ARBA00022990"/>
    </source>
</evidence>
<dbReference type="InterPro" id="IPR014352">
    <property type="entry name" value="FERM/acyl-CoA-bd_prot_sf"/>
</dbReference>
<feature type="region of interest" description="Disordered" evidence="2">
    <location>
        <begin position="1"/>
        <end position="121"/>
    </location>
</feature>
<keyword evidence="6" id="KW-1185">Reference proteome</keyword>
<dbReference type="PANTHER" id="PTHR22973">
    <property type="entry name" value="LD35087P"/>
    <property type="match status" value="1"/>
</dbReference>
<dbReference type="Gene3D" id="1.20.80.10">
    <property type="match status" value="1"/>
</dbReference>
<keyword evidence="1" id="KW-0007">Acetylation</keyword>
<feature type="compositionally biased region" description="Basic and acidic residues" evidence="2">
    <location>
        <begin position="42"/>
        <end position="95"/>
    </location>
</feature>
<evidence type="ECO:0000256" key="2">
    <source>
        <dbReference type="SAM" id="MobiDB-lite"/>
    </source>
</evidence>
<feature type="compositionally biased region" description="Acidic residues" evidence="2">
    <location>
        <begin position="451"/>
        <end position="465"/>
    </location>
</feature>
<organism evidence="5 6">
    <name type="scientific">Oikopleura dioica</name>
    <name type="common">Tunicate</name>
    <dbReference type="NCBI Taxonomy" id="34765"/>
    <lineage>
        <taxon>Eukaryota</taxon>
        <taxon>Metazoa</taxon>
        <taxon>Chordata</taxon>
        <taxon>Tunicata</taxon>
        <taxon>Appendicularia</taxon>
        <taxon>Copelata</taxon>
        <taxon>Oikopleuridae</taxon>
        <taxon>Oikopleura</taxon>
    </lineage>
</organism>
<dbReference type="InterPro" id="IPR035984">
    <property type="entry name" value="Acyl-CoA-binding_sf"/>
</dbReference>
<feature type="compositionally biased region" description="Basic and acidic residues" evidence="2">
    <location>
        <begin position="106"/>
        <end position="119"/>
    </location>
</feature>
<dbReference type="EMBL" id="OU015566">
    <property type="protein sequence ID" value="CAG5104971.1"/>
    <property type="molecule type" value="Genomic_DNA"/>
</dbReference>
<dbReference type="Pfam" id="PF00887">
    <property type="entry name" value="ACBP"/>
    <property type="match status" value="1"/>
</dbReference>
<dbReference type="Pfam" id="PF13897">
    <property type="entry name" value="GOLD_2"/>
    <property type="match status" value="1"/>
</dbReference>
<accession>A0ABN7SXY0</accession>
<feature type="domain" description="ACB" evidence="4">
    <location>
        <begin position="134"/>
        <end position="226"/>
    </location>
</feature>
<gene>
    <name evidence="5" type="ORF">OKIOD_LOCUS10484</name>
</gene>
<dbReference type="Gene3D" id="2.60.120.680">
    <property type="entry name" value="GOLD domain"/>
    <property type="match status" value="1"/>
</dbReference>
<dbReference type="InterPro" id="IPR052269">
    <property type="entry name" value="Golgi-PI4KB_interaction"/>
</dbReference>
<feature type="compositionally biased region" description="Low complexity" evidence="2">
    <location>
        <begin position="10"/>
        <end position="24"/>
    </location>
</feature>
<feature type="compositionally biased region" description="Basic and acidic residues" evidence="2">
    <location>
        <begin position="466"/>
        <end position="477"/>
    </location>
</feature>
<dbReference type="Proteomes" id="UP001158576">
    <property type="component" value="Chromosome 1"/>
</dbReference>
<evidence type="ECO:0000259" key="4">
    <source>
        <dbReference type="PROSITE" id="PS51228"/>
    </source>
</evidence>
<dbReference type="PROSITE" id="PS51228">
    <property type="entry name" value="ACB_2"/>
    <property type="match status" value="1"/>
</dbReference>
<protein>
    <submittedName>
        <fullName evidence="5">Oidioi.mRNA.OKI2018_I69.chr1.g1719.t1.cds</fullName>
    </submittedName>
</protein>
<evidence type="ECO:0000313" key="6">
    <source>
        <dbReference type="Proteomes" id="UP001158576"/>
    </source>
</evidence>
<dbReference type="PANTHER" id="PTHR22973:SF12">
    <property type="entry name" value="LD35087P"/>
    <property type="match status" value="1"/>
</dbReference>
<feature type="region of interest" description="Disordered" evidence="2">
    <location>
        <begin position="234"/>
        <end position="294"/>
    </location>
</feature>
<name>A0ABN7SXY0_OIKDI</name>
<feature type="compositionally biased region" description="Polar residues" evidence="2">
    <location>
        <begin position="25"/>
        <end position="34"/>
    </location>
</feature>
<proteinExistence type="predicted"/>
<reference evidence="5 6" key="1">
    <citation type="submission" date="2021-04" db="EMBL/GenBank/DDBJ databases">
        <authorList>
            <person name="Bliznina A."/>
        </authorList>
    </citation>
    <scope>NUCLEOTIDE SEQUENCE [LARGE SCALE GENOMIC DNA]</scope>
</reference>